<accession>A0A8H6DVN0</accession>
<evidence type="ECO:0000256" key="1">
    <source>
        <dbReference type="SAM" id="MobiDB-lite"/>
    </source>
</evidence>
<reference evidence="3" key="1">
    <citation type="submission" date="2019-11" db="EMBL/GenBank/DDBJ databases">
        <title>Bipolaris sorokiniana Genome sequencing.</title>
        <authorList>
            <person name="Wang H."/>
        </authorList>
    </citation>
    <scope>NUCLEOTIDE SEQUENCE</scope>
</reference>
<dbReference type="Proteomes" id="UP000624244">
    <property type="component" value="Unassembled WGS sequence"/>
</dbReference>
<protein>
    <submittedName>
        <fullName evidence="3">Uncharacterized protein</fullName>
    </submittedName>
</protein>
<dbReference type="AlphaFoldDB" id="A0A8H6DVN0"/>
<keyword evidence="2" id="KW-0732">Signal</keyword>
<feature type="compositionally biased region" description="Low complexity" evidence="1">
    <location>
        <begin position="52"/>
        <end position="66"/>
    </location>
</feature>
<feature type="chain" id="PRO_5034232586" evidence="2">
    <location>
        <begin position="29"/>
        <end position="154"/>
    </location>
</feature>
<proteinExistence type="predicted"/>
<sequence>MDGRWQQRGKRRWLRAGVFCCLWDCDLAGCGNASQATNARREEWARQRQRRATVGEAATAWAAGDDAGTDADGHGQDGGADDDDATAAGADASDAPPLVSSRAQPGGRLRATGGAAVMATAHHIPSCPSSLSPPLPQASKWADGQGDAQNAAGG</sequence>
<evidence type="ECO:0000313" key="4">
    <source>
        <dbReference type="Proteomes" id="UP000624244"/>
    </source>
</evidence>
<feature type="region of interest" description="Disordered" evidence="1">
    <location>
        <begin position="47"/>
        <end position="154"/>
    </location>
</feature>
<dbReference type="EMBL" id="WNKQ01000008">
    <property type="protein sequence ID" value="KAF5849629.1"/>
    <property type="molecule type" value="Genomic_DNA"/>
</dbReference>
<feature type="compositionally biased region" description="Low complexity" evidence="1">
    <location>
        <begin position="142"/>
        <end position="154"/>
    </location>
</feature>
<evidence type="ECO:0000256" key="2">
    <source>
        <dbReference type="SAM" id="SignalP"/>
    </source>
</evidence>
<feature type="signal peptide" evidence="2">
    <location>
        <begin position="1"/>
        <end position="28"/>
    </location>
</feature>
<organism evidence="3 4">
    <name type="scientific">Cochliobolus sativus</name>
    <name type="common">Common root rot and spot blotch fungus</name>
    <name type="synonym">Bipolaris sorokiniana</name>
    <dbReference type="NCBI Taxonomy" id="45130"/>
    <lineage>
        <taxon>Eukaryota</taxon>
        <taxon>Fungi</taxon>
        <taxon>Dikarya</taxon>
        <taxon>Ascomycota</taxon>
        <taxon>Pezizomycotina</taxon>
        <taxon>Dothideomycetes</taxon>
        <taxon>Pleosporomycetidae</taxon>
        <taxon>Pleosporales</taxon>
        <taxon>Pleosporineae</taxon>
        <taxon>Pleosporaceae</taxon>
        <taxon>Bipolaris</taxon>
    </lineage>
</organism>
<feature type="compositionally biased region" description="Low complexity" evidence="1">
    <location>
        <begin position="86"/>
        <end position="95"/>
    </location>
</feature>
<name>A0A8H6DVN0_COCSA</name>
<comment type="caution">
    <text evidence="3">The sequence shown here is derived from an EMBL/GenBank/DDBJ whole genome shotgun (WGS) entry which is preliminary data.</text>
</comment>
<evidence type="ECO:0000313" key="3">
    <source>
        <dbReference type="EMBL" id="KAF5849629.1"/>
    </source>
</evidence>
<gene>
    <name evidence="3" type="ORF">GGP41_005042</name>
</gene>